<organism evidence="1 2">
    <name type="scientific">Ditylenchus dipsaci</name>
    <dbReference type="NCBI Taxonomy" id="166011"/>
    <lineage>
        <taxon>Eukaryota</taxon>
        <taxon>Metazoa</taxon>
        <taxon>Ecdysozoa</taxon>
        <taxon>Nematoda</taxon>
        <taxon>Chromadorea</taxon>
        <taxon>Rhabditida</taxon>
        <taxon>Tylenchina</taxon>
        <taxon>Tylenchomorpha</taxon>
        <taxon>Sphaerularioidea</taxon>
        <taxon>Anguinidae</taxon>
        <taxon>Anguininae</taxon>
        <taxon>Ditylenchus</taxon>
    </lineage>
</organism>
<keyword evidence="1" id="KW-1185">Reference proteome</keyword>
<evidence type="ECO:0000313" key="2">
    <source>
        <dbReference type="WBParaSite" id="jg351"/>
    </source>
</evidence>
<accession>A0A915EBD4</accession>
<dbReference type="AlphaFoldDB" id="A0A915EBD4"/>
<name>A0A915EBD4_9BILA</name>
<sequence>TSILENLVESVKQCEVIKIIRYPGAMK</sequence>
<proteinExistence type="predicted"/>
<dbReference type="WBParaSite" id="jg351">
    <property type="protein sequence ID" value="jg351"/>
    <property type="gene ID" value="jg351"/>
</dbReference>
<protein>
    <submittedName>
        <fullName evidence="2">Uncharacterized protein</fullName>
    </submittedName>
</protein>
<reference evidence="2" key="1">
    <citation type="submission" date="2022-11" db="UniProtKB">
        <authorList>
            <consortium name="WormBaseParasite"/>
        </authorList>
    </citation>
    <scope>IDENTIFICATION</scope>
</reference>
<evidence type="ECO:0000313" key="1">
    <source>
        <dbReference type="Proteomes" id="UP000887574"/>
    </source>
</evidence>
<dbReference type="Proteomes" id="UP000887574">
    <property type="component" value="Unplaced"/>
</dbReference>